<reference evidence="2" key="1">
    <citation type="submission" date="2020-11" db="EMBL/GenBank/DDBJ databases">
        <authorList>
            <person name="Whitehead M."/>
        </authorList>
    </citation>
    <scope>NUCLEOTIDE SEQUENCE</scope>
    <source>
        <strain evidence="2">EGII</strain>
    </source>
</reference>
<dbReference type="InterPro" id="IPR043502">
    <property type="entry name" value="DNA/RNA_pol_sf"/>
</dbReference>
<dbReference type="SUPFAM" id="SSF56672">
    <property type="entry name" value="DNA/RNA polymerases"/>
    <property type="match status" value="1"/>
</dbReference>
<keyword evidence="3" id="KW-1185">Reference proteome</keyword>
<sequence length="140" mass="16328">MCFNQRGQGQSKSQIGRFENRYRKNNYNRYMSKVTESSDDEDNKTYLLEMLEAVTERELQQKQETSKSSRSKAAWMETPAPENLSEMQSFPGMVNYLGALVNKLSMKNKHLRDLLSKASVSTYLILIRTIPYQSMHQNMQ</sequence>
<proteinExistence type="predicted"/>
<dbReference type="GO" id="GO:0071897">
    <property type="term" value="P:DNA biosynthetic process"/>
    <property type="evidence" value="ECO:0007669"/>
    <property type="project" value="UniProtKB-ARBA"/>
</dbReference>
<dbReference type="AlphaFoldDB" id="A0A811UW29"/>
<feature type="region of interest" description="Disordered" evidence="1">
    <location>
        <begin position="56"/>
        <end position="79"/>
    </location>
</feature>
<gene>
    <name evidence="2" type="ORF">CCAP1982_LOCUS10373</name>
</gene>
<dbReference type="EMBL" id="CAJHJT010000023">
    <property type="protein sequence ID" value="CAD7001886.1"/>
    <property type="molecule type" value="Genomic_DNA"/>
</dbReference>
<feature type="compositionally biased region" description="Basic and acidic residues" evidence="1">
    <location>
        <begin position="56"/>
        <end position="67"/>
    </location>
</feature>
<evidence type="ECO:0000313" key="3">
    <source>
        <dbReference type="Proteomes" id="UP000606786"/>
    </source>
</evidence>
<evidence type="ECO:0000256" key="1">
    <source>
        <dbReference type="SAM" id="MobiDB-lite"/>
    </source>
</evidence>
<name>A0A811UW29_CERCA</name>
<accession>A0A811UW29</accession>
<dbReference type="Gene3D" id="3.30.70.270">
    <property type="match status" value="1"/>
</dbReference>
<protein>
    <submittedName>
        <fullName evidence="2">(Mediterranean fruit fly) hypothetical protein</fullName>
    </submittedName>
</protein>
<dbReference type="Proteomes" id="UP000606786">
    <property type="component" value="Unassembled WGS sequence"/>
</dbReference>
<organism evidence="2 3">
    <name type="scientific">Ceratitis capitata</name>
    <name type="common">Mediterranean fruit fly</name>
    <name type="synonym">Tephritis capitata</name>
    <dbReference type="NCBI Taxonomy" id="7213"/>
    <lineage>
        <taxon>Eukaryota</taxon>
        <taxon>Metazoa</taxon>
        <taxon>Ecdysozoa</taxon>
        <taxon>Arthropoda</taxon>
        <taxon>Hexapoda</taxon>
        <taxon>Insecta</taxon>
        <taxon>Pterygota</taxon>
        <taxon>Neoptera</taxon>
        <taxon>Endopterygota</taxon>
        <taxon>Diptera</taxon>
        <taxon>Brachycera</taxon>
        <taxon>Muscomorpha</taxon>
        <taxon>Tephritoidea</taxon>
        <taxon>Tephritidae</taxon>
        <taxon>Ceratitis</taxon>
        <taxon>Ceratitis</taxon>
    </lineage>
</organism>
<dbReference type="InterPro" id="IPR043128">
    <property type="entry name" value="Rev_trsase/Diguanyl_cyclase"/>
</dbReference>
<comment type="caution">
    <text evidence="2">The sequence shown here is derived from an EMBL/GenBank/DDBJ whole genome shotgun (WGS) entry which is preliminary data.</text>
</comment>
<evidence type="ECO:0000313" key="2">
    <source>
        <dbReference type="EMBL" id="CAD7001886.1"/>
    </source>
</evidence>